<name>A0ABV6VMT6_9ACTN</name>
<dbReference type="RefSeq" id="WP_380530139.1">
    <property type="nucleotide sequence ID" value="NZ_JBHFAB010000001.1"/>
</dbReference>
<dbReference type="Proteomes" id="UP001592531">
    <property type="component" value="Unassembled WGS sequence"/>
</dbReference>
<proteinExistence type="predicted"/>
<keyword evidence="2" id="KW-1185">Reference proteome</keyword>
<comment type="caution">
    <text evidence="1">The sequence shown here is derived from an EMBL/GenBank/DDBJ whole genome shotgun (WGS) entry which is preliminary data.</text>
</comment>
<reference evidence="1 2" key="1">
    <citation type="submission" date="2024-09" db="EMBL/GenBank/DDBJ databases">
        <authorList>
            <person name="Lee S.D."/>
        </authorList>
    </citation>
    <scope>NUCLEOTIDE SEQUENCE [LARGE SCALE GENOMIC DNA]</scope>
    <source>
        <strain evidence="1 2">N8-3</strain>
    </source>
</reference>
<organism evidence="1 2">
    <name type="scientific">Streptacidiphilus cavernicola</name>
    <dbReference type="NCBI Taxonomy" id="3342716"/>
    <lineage>
        <taxon>Bacteria</taxon>
        <taxon>Bacillati</taxon>
        <taxon>Actinomycetota</taxon>
        <taxon>Actinomycetes</taxon>
        <taxon>Kitasatosporales</taxon>
        <taxon>Streptomycetaceae</taxon>
        <taxon>Streptacidiphilus</taxon>
    </lineage>
</organism>
<evidence type="ECO:0008006" key="3">
    <source>
        <dbReference type="Google" id="ProtNLM"/>
    </source>
</evidence>
<evidence type="ECO:0000313" key="2">
    <source>
        <dbReference type="Proteomes" id="UP001592531"/>
    </source>
</evidence>
<dbReference type="EMBL" id="JBHFAB010000001">
    <property type="protein sequence ID" value="MFC1415064.1"/>
    <property type="molecule type" value="Genomic_DNA"/>
</dbReference>
<dbReference type="Gene3D" id="1.10.357.10">
    <property type="entry name" value="Tetracycline Repressor, domain 2"/>
    <property type="match status" value="1"/>
</dbReference>
<evidence type="ECO:0000313" key="1">
    <source>
        <dbReference type="EMBL" id="MFC1415064.1"/>
    </source>
</evidence>
<gene>
    <name evidence="1" type="ORF">ACEZDE_00155</name>
</gene>
<sequence length="113" mass="12035">MARGLDVLGRDVFTPDYRAFAARRRAVIEAHADLQEREALKGVSLTASMARAVAGRGVPVLAARVSAELGALALKTAYEQWSDPDGTDRFGDLARRALGDVRAAVLAVDAREG</sequence>
<accession>A0ABV6VMT6</accession>
<protein>
    <recommendedName>
        <fullName evidence="3">MftR C-terminal domain-containing protein</fullName>
    </recommendedName>
</protein>